<feature type="transmembrane region" description="Helical" evidence="1">
    <location>
        <begin position="247"/>
        <end position="268"/>
    </location>
</feature>
<dbReference type="Proteomes" id="UP000620025">
    <property type="component" value="Unassembled WGS sequence"/>
</dbReference>
<organism evidence="3 4">
    <name type="scientific">Pseudomonas coleopterorum</name>
    <dbReference type="NCBI Taxonomy" id="1605838"/>
    <lineage>
        <taxon>Bacteria</taxon>
        <taxon>Pseudomonadati</taxon>
        <taxon>Pseudomonadota</taxon>
        <taxon>Gammaproteobacteria</taxon>
        <taxon>Pseudomonadales</taxon>
        <taxon>Pseudomonadaceae</taxon>
        <taxon>Pseudomonas</taxon>
    </lineage>
</organism>
<keyword evidence="4" id="KW-1185">Reference proteome</keyword>
<evidence type="ECO:0000259" key="2">
    <source>
        <dbReference type="Pfam" id="PF01757"/>
    </source>
</evidence>
<feature type="transmembrane region" description="Helical" evidence="1">
    <location>
        <begin position="116"/>
        <end position="140"/>
    </location>
</feature>
<protein>
    <submittedName>
        <fullName evidence="3">Acyltransferase</fullName>
    </submittedName>
</protein>
<feature type="transmembrane region" description="Helical" evidence="1">
    <location>
        <begin position="274"/>
        <end position="298"/>
    </location>
</feature>
<keyword evidence="1" id="KW-0812">Transmembrane</keyword>
<evidence type="ECO:0000256" key="1">
    <source>
        <dbReference type="SAM" id="Phobius"/>
    </source>
</evidence>
<feature type="transmembrane region" description="Helical" evidence="1">
    <location>
        <begin position="337"/>
        <end position="359"/>
    </location>
</feature>
<dbReference type="PANTHER" id="PTHR23028">
    <property type="entry name" value="ACETYLTRANSFERASE"/>
    <property type="match status" value="1"/>
</dbReference>
<proteinExistence type="predicted"/>
<keyword evidence="1" id="KW-1133">Transmembrane helix</keyword>
<keyword evidence="3" id="KW-0012">Acyltransferase</keyword>
<sequence length="389" mass="43146">MDATTVILLVYCASLFILSLLFSRLPVLTAVTAARSSPLDALRGILATAVICHHFVVTYFWKTTGSWIPPESAVLNNLGAVPVSLFFMITGFLFFGKIYQRHPDFLDIFKSRVLRIMPLYVFVLIFVVLLSLFETGFAFITLKELGKEVFKWLVFSGGSFNGFIHSNIMTAGVHWTLRYEWLFYLTLPIIAALVNKVWYGQYSLASLLVCVVIAVGMMFGVVKPALLLLFVAGFIPVLIKRHFPQGIAYLAHPLVSVAALLLLAYAMTLEAYSVLQIATLAVPFLILALGNDVFGLLASRGLKSLGEVSYSLYLTHGAVLYIAFSTLHLFSFENTQLTDFVVCLPAILLAVALLSYVTFNGVEKPFIKVRKPSIRQTAKFGQLQPSPEY</sequence>
<reference evidence="3 4" key="1">
    <citation type="journal article" date="2020" name="FEMS Microbiol. Ecol.">
        <title>Temporal dynamics of bacterial communities during seed development and maturation.</title>
        <authorList>
            <person name="Chesneau G."/>
            <person name="Torres-Cortes G."/>
            <person name="Briand M."/>
            <person name="Darrasse A."/>
            <person name="Preveaux A."/>
            <person name="Marais C."/>
            <person name="Jacques M.A."/>
            <person name="Shade A."/>
            <person name="Barret M."/>
        </authorList>
    </citation>
    <scope>NUCLEOTIDE SEQUENCE [LARGE SCALE GENOMIC DNA]</scope>
    <source>
        <strain evidence="3 4">CFBP13599</strain>
    </source>
</reference>
<evidence type="ECO:0000313" key="3">
    <source>
        <dbReference type="EMBL" id="MBD8770920.1"/>
    </source>
</evidence>
<evidence type="ECO:0000313" key="4">
    <source>
        <dbReference type="Proteomes" id="UP000620025"/>
    </source>
</evidence>
<dbReference type="GO" id="GO:0016746">
    <property type="term" value="F:acyltransferase activity"/>
    <property type="evidence" value="ECO:0007669"/>
    <property type="project" value="UniProtKB-KW"/>
</dbReference>
<feature type="transmembrane region" description="Helical" evidence="1">
    <location>
        <begin position="310"/>
        <end position="331"/>
    </location>
</feature>
<feature type="transmembrane region" description="Helical" evidence="1">
    <location>
        <begin position="41"/>
        <end position="61"/>
    </location>
</feature>
<feature type="transmembrane region" description="Helical" evidence="1">
    <location>
        <begin position="6"/>
        <end position="29"/>
    </location>
</feature>
<keyword evidence="1" id="KW-0472">Membrane</keyword>
<keyword evidence="3" id="KW-0808">Transferase</keyword>
<dbReference type="Pfam" id="PF01757">
    <property type="entry name" value="Acyl_transf_3"/>
    <property type="match status" value="1"/>
</dbReference>
<feature type="transmembrane region" description="Helical" evidence="1">
    <location>
        <begin position="181"/>
        <end position="199"/>
    </location>
</feature>
<dbReference type="InterPro" id="IPR050879">
    <property type="entry name" value="Acyltransferase_3"/>
</dbReference>
<dbReference type="EMBL" id="JACYWZ010000006">
    <property type="protein sequence ID" value="MBD8770920.1"/>
    <property type="molecule type" value="Genomic_DNA"/>
</dbReference>
<feature type="transmembrane region" description="Helical" evidence="1">
    <location>
        <begin position="73"/>
        <end position="95"/>
    </location>
</feature>
<feature type="transmembrane region" description="Helical" evidence="1">
    <location>
        <begin position="205"/>
        <end position="235"/>
    </location>
</feature>
<accession>A0ABR9C0L5</accession>
<dbReference type="RefSeq" id="WP_192068545.1">
    <property type="nucleotide sequence ID" value="NZ_JACYWY010000001.1"/>
</dbReference>
<name>A0ABR9C0L5_9PSED</name>
<feature type="transmembrane region" description="Helical" evidence="1">
    <location>
        <begin position="152"/>
        <end position="169"/>
    </location>
</feature>
<comment type="caution">
    <text evidence="3">The sequence shown here is derived from an EMBL/GenBank/DDBJ whole genome shotgun (WGS) entry which is preliminary data.</text>
</comment>
<gene>
    <name evidence="3" type="ORF">IFT38_15345</name>
</gene>
<feature type="domain" description="Acyltransferase 3" evidence="2">
    <location>
        <begin position="39"/>
        <end position="353"/>
    </location>
</feature>
<dbReference type="PANTHER" id="PTHR23028:SF53">
    <property type="entry name" value="ACYL_TRANSF_3 DOMAIN-CONTAINING PROTEIN"/>
    <property type="match status" value="1"/>
</dbReference>
<dbReference type="InterPro" id="IPR002656">
    <property type="entry name" value="Acyl_transf_3_dom"/>
</dbReference>